<evidence type="ECO:0000256" key="1">
    <source>
        <dbReference type="ARBA" id="ARBA00023015"/>
    </source>
</evidence>
<evidence type="ECO:0000259" key="5">
    <source>
        <dbReference type="PROSITE" id="PS01124"/>
    </source>
</evidence>
<feature type="compositionally biased region" description="Pro residues" evidence="4">
    <location>
        <begin position="105"/>
        <end position="116"/>
    </location>
</feature>
<evidence type="ECO:0000313" key="6">
    <source>
        <dbReference type="EMBL" id="MBL0888699.1"/>
    </source>
</evidence>
<dbReference type="InterPro" id="IPR018060">
    <property type="entry name" value="HTH_AraC"/>
</dbReference>
<dbReference type="RefSeq" id="WP_201851095.1">
    <property type="nucleotide sequence ID" value="NZ_JABBYC010000073.1"/>
</dbReference>
<name>A0ABS1LRQ5_9MICO</name>
<evidence type="ECO:0000313" key="7">
    <source>
        <dbReference type="Proteomes" id="UP000675409"/>
    </source>
</evidence>
<dbReference type="Gene3D" id="1.10.10.60">
    <property type="entry name" value="Homeodomain-like"/>
    <property type="match status" value="2"/>
</dbReference>
<keyword evidence="2" id="KW-0238">DNA-binding</keyword>
<dbReference type="SUPFAM" id="SSF51215">
    <property type="entry name" value="Regulatory protein AraC"/>
    <property type="match status" value="1"/>
</dbReference>
<evidence type="ECO:0000256" key="2">
    <source>
        <dbReference type="ARBA" id="ARBA00023125"/>
    </source>
</evidence>
<reference evidence="6 7" key="1">
    <citation type="journal article" date="2021" name="Arch. Microbiol.">
        <title>Myceligenerans indicum sp. nov., an actinobacterium isolated from mangrove sediment of Sundarbans, India.</title>
        <authorList>
            <person name="Asha K."/>
            <person name="Bhadury P."/>
        </authorList>
    </citation>
    <scope>NUCLEOTIDE SEQUENCE [LARGE SCALE GENOMIC DNA]</scope>
    <source>
        <strain evidence="6 7">I2</strain>
    </source>
</reference>
<dbReference type="PANTHER" id="PTHR46796">
    <property type="entry name" value="HTH-TYPE TRANSCRIPTIONAL ACTIVATOR RHAS-RELATED"/>
    <property type="match status" value="1"/>
</dbReference>
<evidence type="ECO:0000256" key="3">
    <source>
        <dbReference type="ARBA" id="ARBA00023163"/>
    </source>
</evidence>
<dbReference type="Pfam" id="PF02311">
    <property type="entry name" value="AraC_binding"/>
    <property type="match status" value="1"/>
</dbReference>
<protein>
    <submittedName>
        <fullName evidence="6">AraC family transcriptional regulator</fullName>
    </submittedName>
</protein>
<dbReference type="Gene3D" id="2.60.120.10">
    <property type="entry name" value="Jelly Rolls"/>
    <property type="match status" value="1"/>
</dbReference>
<comment type="caution">
    <text evidence="6">The sequence shown here is derived from an EMBL/GenBank/DDBJ whole genome shotgun (WGS) entry which is preliminary data.</text>
</comment>
<dbReference type="InterPro" id="IPR014710">
    <property type="entry name" value="RmlC-like_jellyroll"/>
</dbReference>
<proteinExistence type="predicted"/>
<keyword evidence="3" id="KW-0804">Transcription</keyword>
<dbReference type="EMBL" id="JABBYC010000073">
    <property type="protein sequence ID" value="MBL0888699.1"/>
    <property type="molecule type" value="Genomic_DNA"/>
</dbReference>
<evidence type="ECO:0000256" key="4">
    <source>
        <dbReference type="SAM" id="MobiDB-lite"/>
    </source>
</evidence>
<dbReference type="Pfam" id="PF12833">
    <property type="entry name" value="HTH_18"/>
    <property type="match status" value="1"/>
</dbReference>
<sequence>MSEFWHSAVMPQVESRRSCQEVACYRPHTHERFSIGLIDAGTTTFTGAAGEPIPLAAGDVVLIPAGHVHACNPERGRWEYQMIQADQEWVAGLLPDGPDAGTPGPGVPGPGVPGPGVPGPGVPGGFLTGITVFRNLGLHHRLSTVNDLLFTATDSERVAAAFRRVLRECAMLRPHRRVAPTTDADLAARMGPVLDRLRHDESNPPLAELGELVGMGRYQLIRAMKRATGLPPVAWRQNHRVIAARTMLRDGRSPAETAHALGFSDQSHFHRVFRAHVAASPGAYRR</sequence>
<dbReference type="PROSITE" id="PS01124">
    <property type="entry name" value="HTH_ARAC_FAMILY_2"/>
    <property type="match status" value="1"/>
</dbReference>
<accession>A0ABS1LRQ5</accession>
<organism evidence="6 7">
    <name type="scientific">Myceligenerans indicum</name>
    <dbReference type="NCBI Taxonomy" id="2593663"/>
    <lineage>
        <taxon>Bacteria</taxon>
        <taxon>Bacillati</taxon>
        <taxon>Actinomycetota</taxon>
        <taxon>Actinomycetes</taxon>
        <taxon>Micrococcales</taxon>
        <taxon>Promicromonosporaceae</taxon>
        <taxon>Myceligenerans</taxon>
    </lineage>
</organism>
<keyword evidence="1" id="KW-0805">Transcription regulation</keyword>
<feature type="domain" description="HTH araC/xylS-type" evidence="5">
    <location>
        <begin position="206"/>
        <end position="286"/>
    </location>
</feature>
<keyword evidence="7" id="KW-1185">Reference proteome</keyword>
<dbReference type="InterPro" id="IPR037923">
    <property type="entry name" value="HTH-like"/>
</dbReference>
<dbReference type="InterPro" id="IPR009057">
    <property type="entry name" value="Homeodomain-like_sf"/>
</dbReference>
<dbReference type="InterPro" id="IPR050204">
    <property type="entry name" value="AraC_XylS_family_regulators"/>
</dbReference>
<feature type="region of interest" description="Disordered" evidence="4">
    <location>
        <begin position="94"/>
        <end position="116"/>
    </location>
</feature>
<dbReference type="SMART" id="SM00342">
    <property type="entry name" value="HTH_ARAC"/>
    <property type="match status" value="1"/>
</dbReference>
<gene>
    <name evidence="6" type="ORF">HGK34_20875</name>
</gene>
<dbReference type="Proteomes" id="UP000675409">
    <property type="component" value="Unassembled WGS sequence"/>
</dbReference>
<dbReference type="SUPFAM" id="SSF46689">
    <property type="entry name" value="Homeodomain-like"/>
    <property type="match status" value="1"/>
</dbReference>
<dbReference type="InterPro" id="IPR003313">
    <property type="entry name" value="AraC-bd"/>
</dbReference>